<keyword evidence="8" id="KW-1185">Reference proteome</keyword>
<dbReference type="Pfam" id="PF13927">
    <property type="entry name" value="Ig_3"/>
    <property type="match status" value="1"/>
</dbReference>
<evidence type="ECO:0000259" key="6">
    <source>
        <dbReference type="PROSITE" id="PS50835"/>
    </source>
</evidence>
<dbReference type="PROSITE" id="PS50835">
    <property type="entry name" value="IG_LIKE"/>
    <property type="match status" value="3"/>
</dbReference>
<sequence>MLPELRPTSLRRLVSSLACKPTFEEGLHIRLIGRNVAMVNWLLEEMMSFQFKILLLTFLRNAHGVQEIYRGPENVQVTQGSNIVLRCVVKNRAGVVQWTQDGFGLGTDRNLPGYDRYSMIGGSINNGDPLEDYSLKIERVSLDDDANYTCQVTATNTEPPLVSEVAALTVLIPPSPPLLSSKVTVPVILEKPTNITCQALSGKPMAQITWKKDDVRITENLFEVTTLQPDRKRVDTTGIVTITAQSSDAGKKIECGAWNEALKDREPLWTQATLDVQYAPKIRMTHSNPDKTMREFDDVKFTCVGEANPFDIVWKWYRNGALIPDEGRNREYHGNVIKCEATNIVGSTSVEHSLNILCKH</sequence>
<evidence type="ECO:0000313" key="8">
    <source>
        <dbReference type="Proteomes" id="UP000828390"/>
    </source>
</evidence>
<dbReference type="InterPro" id="IPR007110">
    <property type="entry name" value="Ig-like_dom"/>
</dbReference>
<feature type="domain" description="Ig-like" evidence="6">
    <location>
        <begin position="280"/>
        <end position="360"/>
    </location>
</feature>
<organism evidence="7 8">
    <name type="scientific">Dreissena polymorpha</name>
    <name type="common">Zebra mussel</name>
    <name type="synonym">Mytilus polymorpha</name>
    <dbReference type="NCBI Taxonomy" id="45954"/>
    <lineage>
        <taxon>Eukaryota</taxon>
        <taxon>Metazoa</taxon>
        <taxon>Spiralia</taxon>
        <taxon>Lophotrochozoa</taxon>
        <taxon>Mollusca</taxon>
        <taxon>Bivalvia</taxon>
        <taxon>Autobranchia</taxon>
        <taxon>Heteroconchia</taxon>
        <taxon>Euheterodonta</taxon>
        <taxon>Imparidentia</taxon>
        <taxon>Neoheterodontei</taxon>
        <taxon>Myida</taxon>
        <taxon>Dreissenoidea</taxon>
        <taxon>Dreissenidae</taxon>
        <taxon>Dreissena</taxon>
    </lineage>
</organism>
<proteinExistence type="predicted"/>
<keyword evidence="5" id="KW-0393">Immunoglobulin domain</keyword>
<keyword evidence="3" id="KW-1015">Disulfide bond</keyword>
<gene>
    <name evidence="7" type="ORF">DPMN_075306</name>
</gene>
<dbReference type="PANTHER" id="PTHR11640:SF31">
    <property type="entry name" value="IRREGULAR CHIASM C-ROUGHEST PROTEIN-RELATED"/>
    <property type="match status" value="1"/>
</dbReference>
<dbReference type="Gene3D" id="2.60.40.10">
    <property type="entry name" value="Immunoglobulins"/>
    <property type="match status" value="3"/>
</dbReference>
<evidence type="ECO:0000256" key="4">
    <source>
        <dbReference type="ARBA" id="ARBA00023180"/>
    </source>
</evidence>
<evidence type="ECO:0000313" key="7">
    <source>
        <dbReference type="EMBL" id="KAH3700330.1"/>
    </source>
</evidence>
<dbReference type="SMART" id="SM00409">
    <property type="entry name" value="IG"/>
    <property type="match status" value="2"/>
</dbReference>
<feature type="domain" description="Ig-like" evidence="6">
    <location>
        <begin position="176"/>
        <end position="275"/>
    </location>
</feature>
<comment type="subcellular location">
    <subcellularLocation>
        <location evidence="1">Membrane</location>
        <topology evidence="1">Single-pass type I membrane protein</topology>
    </subcellularLocation>
</comment>
<dbReference type="PANTHER" id="PTHR11640">
    <property type="entry name" value="NEPHRIN"/>
    <property type="match status" value="1"/>
</dbReference>
<dbReference type="Pfam" id="PF08205">
    <property type="entry name" value="C2-set_2"/>
    <property type="match status" value="1"/>
</dbReference>
<accession>A0A9D3YJB0</accession>
<evidence type="ECO:0000256" key="3">
    <source>
        <dbReference type="ARBA" id="ARBA00023157"/>
    </source>
</evidence>
<dbReference type="InterPro" id="IPR051275">
    <property type="entry name" value="Cell_adhesion_signaling"/>
</dbReference>
<keyword evidence="2" id="KW-0472">Membrane</keyword>
<keyword evidence="4" id="KW-0325">Glycoprotein</keyword>
<dbReference type="AlphaFoldDB" id="A0A9D3YJB0"/>
<dbReference type="InterPro" id="IPR013162">
    <property type="entry name" value="CD80_C2-set"/>
</dbReference>
<comment type="caution">
    <text evidence="7">The sequence shown here is derived from an EMBL/GenBank/DDBJ whole genome shotgun (WGS) entry which is preliminary data.</text>
</comment>
<dbReference type="InterPro" id="IPR013783">
    <property type="entry name" value="Ig-like_fold"/>
</dbReference>
<dbReference type="GO" id="GO:0050839">
    <property type="term" value="F:cell adhesion molecule binding"/>
    <property type="evidence" value="ECO:0007669"/>
    <property type="project" value="TreeGrafter"/>
</dbReference>
<reference evidence="7" key="2">
    <citation type="submission" date="2020-11" db="EMBL/GenBank/DDBJ databases">
        <authorList>
            <person name="McCartney M.A."/>
            <person name="Auch B."/>
            <person name="Kono T."/>
            <person name="Mallez S."/>
            <person name="Becker A."/>
            <person name="Gohl D.M."/>
            <person name="Silverstein K.A.T."/>
            <person name="Koren S."/>
            <person name="Bechman K.B."/>
            <person name="Herman A."/>
            <person name="Abrahante J.E."/>
            <person name="Garbe J."/>
        </authorList>
    </citation>
    <scope>NUCLEOTIDE SEQUENCE</scope>
    <source>
        <strain evidence="7">Duluth1</strain>
        <tissue evidence="7">Whole animal</tissue>
    </source>
</reference>
<dbReference type="GO" id="GO:0005886">
    <property type="term" value="C:plasma membrane"/>
    <property type="evidence" value="ECO:0007669"/>
    <property type="project" value="TreeGrafter"/>
</dbReference>
<dbReference type="SUPFAM" id="SSF48726">
    <property type="entry name" value="Immunoglobulin"/>
    <property type="match status" value="3"/>
</dbReference>
<reference evidence="7" key="1">
    <citation type="journal article" date="2019" name="bioRxiv">
        <title>The Genome of the Zebra Mussel, Dreissena polymorpha: A Resource for Invasive Species Research.</title>
        <authorList>
            <person name="McCartney M.A."/>
            <person name="Auch B."/>
            <person name="Kono T."/>
            <person name="Mallez S."/>
            <person name="Zhang Y."/>
            <person name="Obille A."/>
            <person name="Becker A."/>
            <person name="Abrahante J.E."/>
            <person name="Garbe J."/>
            <person name="Badalamenti J.P."/>
            <person name="Herman A."/>
            <person name="Mangelson H."/>
            <person name="Liachko I."/>
            <person name="Sullivan S."/>
            <person name="Sone E.D."/>
            <person name="Koren S."/>
            <person name="Silverstein K.A.T."/>
            <person name="Beckman K.B."/>
            <person name="Gohl D.M."/>
        </authorList>
    </citation>
    <scope>NUCLEOTIDE SEQUENCE</scope>
    <source>
        <strain evidence="7">Duluth1</strain>
        <tissue evidence="7">Whole animal</tissue>
    </source>
</reference>
<dbReference type="InterPro" id="IPR036179">
    <property type="entry name" value="Ig-like_dom_sf"/>
</dbReference>
<dbReference type="EMBL" id="JAIWYP010000015">
    <property type="protein sequence ID" value="KAH3700330.1"/>
    <property type="molecule type" value="Genomic_DNA"/>
</dbReference>
<feature type="domain" description="Ig-like" evidence="6">
    <location>
        <begin position="66"/>
        <end position="163"/>
    </location>
</feature>
<dbReference type="Proteomes" id="UP000828390">
    <property type="component" value="Unassembled WGS sequence"/>
</dbReference>
<evidence type="ECO:0000256" key="5">
    <source>
        <dbReference type="ARBA" id="ARBA00023319"/>
    </source>
</evidence>
<evidence type="ECO:0000256" key="1">
    <source>
        <dbReference type="ARBA" id="ARBA00004479"/>
    </source>
</evidence>
<protein>
    <recommendedName>
        <fullName evidence="6">Ig-like domain-containing protein</fullName>
    </recommendedName>
</protein>
<dbReference type="GO" id="GO:0005911">
    <property type="term" value="C:cell-cell junction"/>
    <property type="evidence" value="ECO:0007669"/>
    <property type="project" value="TreeGrafter"/>
</dbReference>
<dbReference type="GO" id="GO:0098609">
    <property type="term" value="P:cell-cell adhesion"/>
    <property type="evidence" value="ECO:0007669"/>
    <property type="project" value="TreeGrafter"/>
</dbReference>
<evidence type="ECO:0000256" key="2">
    <source>
        <dbReference type="ARBA" id="ARBA00023136"/>
    </source>
</evidence>
<dbReference type="InterPro" id="IPR003599">
    <property type="entry name" value="Ig_sub"/>
</dbReference>
<name>A0A9D3YJB0_DREPO</name>